<feature type="transmembrane region" description="Helical" evidence="6">
    <location>
        <begin position="40"/>
        <end position="61"/>
    </location>
</feature>
<proteinExistence type="inferred from homology"/>
<dbReference type="PANTHER" id="PTHR31792:SF3">
    <property type="entry name" value="VACUOLAR ATPASE ASSEMBLY INTEGRAL MEMBRANE PROTEIN VMA21"/>
    <property type="match status" value="1"/>
</dbReference>
<dbReference type="AlphaFoldDB" id="A0AAN6MVG2"/>
<evidence type="ECO:0008006" key="10">
    <source>
        <dbReference type="Google" id="ProtNLM"/>
    </source>
</evidence>
<keyword evidence="4 6" id="KW-0472">Membrane</keyword>
<accession>A0AAN6MVG2</accession>
<feature type="transmembrane region" description="Helical" evidence="6">
    <location>
        <begin position="73"/>
        <end position="95"/>
    </location>
</feature>
<dbReference type="Proteomes" id="UP001303889">
    <property type="component" value="Unassembled WGS sequence"/>
</dbReference>
<evidence type="ECO:0000256" key="3">
    <source>
        <dbReference type="ARBA" id="ARBA00022989"/>
    </source>
</evidence>
<protein>
    <recommendedName>
        <fullName evidence="10">Vacuolar ATPase assembly integral membrane protein VMA21</fullName>
    </recommendedName>
</protein>
<evidence type="ECO:0000256" key="6">
    <source>
        <dbReference type="HAMAP-Rule" id="MF_03058"/>
    </source>
</evidence>
<comment type="function">
    <text evidence="6">Required for the assembly of the V0 complex of the vacuolar ATPase (V-ATPase) in the endoplasmic reticulum.</text>
</comment>
<dbReference type="GO" id="GO:0070072">
    <property type="term" value="P:vacuolar proton-transporting V-type ATPase complex assembly"/>
    <property type="evidence" value="ECO:0007669"/>
    <property type="project" value="UniProtKB-UniRule"/>
</dbReference>
<comment type="caution">
    <text evidence="8">The sequence shown here is derived from an EMBL/GenBank/DDBJ whole genome shotgun (WGS) entry which is preliminary data.</text>
</comment>
<sequence length="120" mass="12942">MATRRIISQEKTFLEKDDRIGSSPAASEKSNIAPAVPTSVIMKLLAFTFGMIVIPIGSYFLTVDNFFKGNSTYAGALAAIMANVVLVGYIFVAMAEDQSEQQQQQQGGKSGSSKEGKKDR</sequence>
<dbReference type="PANTHER" id="PTHR31792">
    <property type="entry name" value="VACUOLAR ATPASE ASSEMBLY INTEGRAL MEMBRANE PROTEIN VMA21"/>
    <property type="match status" value="1"/>
</dbReference>
<comment type="similarity">
    <text evidence="6">Belongs to the VMA21 family.</text>
</comment>
<reference evidence="8" key="2">
    <citation type="submission" date="2023-05" db="EMBL/GenBank/DDBJ databases">
        <authorList>
            <consortium name="Lawrence Berkeley National Laboratory"/>
            <person name="Steindorff A."/>
            <person name="Hensen N."/>
            <person name="Bonometti L."/>
            <person name="Westerberg I."/>
            <person name="Brannstrom I.O."/>
            <person name="Guillou S."/>
            <person name="Cros-Aarteil S."/>
            <person name="Calhoun S."/>
            <person name="Haridas S."/>
            <person name="Kuo A."/>
            <person name="Mondo S."/>
            <person name="Pangilinan J."/>
            <person name="Riley R."/>
            <person name="Labutti K."/>
            <person name="Andreopoulos B."/>
            <person name="Lipzen A."/>
            <person name="Chen C."/>
            <person name="Yanf M."/>
            <person name="Daum C."/>
            <person name="Ng V."/>
            <person name="Clum A."/>
            <person name="Ohm R."/>
            <person name="Martin F."/>
            <person name="Silar P."/>
            <person name="Natvig D."/>
            <person name="Lalanne C."/>
            <person name="Gautier V."/>
            <person name="Ament-Velasquez S.L."/>
            <person name="Kruys A."/>
            <person name="Hutchinson M.I."/>
            <person name="Powell A.J."/>
            <person name="Barry K."/>
            <person name="Miller A.N."/>
            <person name="Grigoriev I.V."/>
            <person name="Debuchy R."/>
            <person name="Gladieux P."/>
            <person name="Thoren M.H."/>
            <person name="Johannesson H."/>
        </authorList>
    </citation>
    <scope>NUCLEOTIDE SEQUENCE</scope>
    <source>
        <strain evidence="8">CBS 103.79</strain>
    </source>
</reference>
<comment type="caution">
    <text evidence="6">Lacks conserved residue(s) required for the propagation of feature annotation.</text>
</comment>
<dbReference type="GO" id="GO:0033116">
    <property type="term" value="C:endoplasmic reticulum-Golgi intermediate compartment membrane"/>
    <property type="evidence" value="ECO:0007669"/>
    <property type="project" value="UniProtKB-SubCell"/>
</dbReference>
<keyword evidence="2 6" id="KW-0256">Endoplasmic reticulum</keyword>
<evidence type="ECO:0000256" key="1">
    <source>
        <dbReference type="ARBA" id="ARBA00022692"/>
    </source>
</evidence>
<evidence type="ECO:0000256" key="5">
    <source>
        <dbReference type="ARBA" id="ARBA00023329"/>
    </source>
</evidence>
<evidence type="ECO:0000256" key="2">
    <source>
        <dbReference type="ARBA" id="ARBA00022824"/>
    </source>
</evidence>
<keyword evidence="5 6" id="KW-0968">Cytoplasmic vesicle</keyword>
<dbReference type="EMBL" id="MU855321">
    <property type="protein sequence ID" value="KAK3906683.1"/>
    <property type="molecule type" value="Genomic_DNA"/>
</dbReference>
<evidence type="ECO:0000313" key="9">
    <source>
        <dbReference type="Proteomes" id="UP001303889"/>
    </source>
</evidence>
<dbReference type="InterPro" id="IPR019013">
    <property type="entry name" value="Vma21"/>
</dbReference>
<evidence type="ECO:0000256" key="4">
    <source>
        <dbReference type="ARBA" id="ARBA00023136"/>
    </source>
</evidence>
<dbReference type="GO" id="GO:0005789">
    <property type="term" value="C:endoplasmic reticulum membrane"/>
    <property type="evidence" value="ECO:0007669"/>
    <property type="project" value="UniProtKB-SubCell"/>
</dbReference>
<keyword evidence="9" id="KW-1185">Reference proteome</keyword>
<feature type="region of interest" description="Disordered" evidence="7">
    <location>
        <begin position="100"/>
        <end position="120"/>
    </location>
</feature>
<organism evidence="8 9">
    <name type="scientific">Staphylotrichum tortipilum</name>
    <dbReference type="NCBI Taxonomy" id="2831512"/>
    <lineage>
        <taxon>Eukaryota</taxon>
        <taxon>Fungi</taxon>
        <taxon>Dikarya</taxon>
        <taxon>Ascomycota</taxon>
        <taxon>Pezizomycotina</taxon>
        <taxon>Sordariomycetes</taxon>
        <taxon>Sordariomycetidae</taxon>
        <taxon>Sordariales</taxon>
        <taxon>Chaetomiaceae</taxon>
        <taxon>Staphylotrichum</taxon>
    </lineage>
</organism>
<gene>
    <name evidence="8" type="ORF">C8A05DRAFT_29435</name>
</gene>
<evidence type="ECO:0000256" key="7">
    <source>
        <dbReference type="SAM" id="MobiDB-lite"/>
    </source>
</evidence>
<dbReference type="GO" id="GO:0012507">
    <property type="term" value="C:ER to Golgi transport vesicle membrane"/>
    <property type="evidence" value="ECO:0007669"/>
    <property type="project" value="UniProtKB-SubCell"/>
</dbReference>
<dbReference type="HAMAP" id="MF_03058">
    <property type="entry name" value="VMA21"/>
    <property type="match status" value="1"/>
</dbReference>
<reference evidence="8" key="1">
    <citation type="journal article" date="2023" name="Mol. Phylogenet. Evol.">
        <title>Genome-scale phylogeny and comparative genomics of the fungal order Sordariales.</title>
        <authorList>
            <person name="Hensen N."/>
            <person name="Bonometti L."/>
            <person name="Westerberg I."/>
            <person name="Brannstrom I.O."/>
            <person name="Guillou S."/>
            <person name="Cros-Aarteil S."/>
            <person name="Calhoun S."/>
            <person name="Haridas S."/>
            <person name="Kuo A."/>
            <person name="Mondo S."/>
            <person name="Pangilinan J."/>
            <person name="Riley R."/>
            <person name="LaButti K."/>
            <person name="Andreopoulos B."/>
            <person name="Lipzen A."/>
            <person name="Chen C."/>
            <person name="Yan M."/>
            <person name="Daum C."/>
            <person name="Ng V."/>
            <person name="Clum A."/>
            <person name="Steindorff A."/>
            <person name="Ohm R.A."/>
            <person name="Martin F."/>
            <person name="Silar P."/>
            <person name="Natvig D.O."/>
            <person name="Lalanne C."/>
            <person name="Gautier V."/>
            <person name="Ament-Velasquez S.L."/>
            <person name="Kruys A."/>
            <person name="Hutchinson M.I."/>
            <person name="Powell A.J."/>
            <person name="Barry K."/>
            <person name="Miller A.N."/>
            <person name="Grigoriev I.V."/>
            <person name="Debuchy R."/>
            <person name="Gladieux P."/>
            <person name="Hiltunen Thoren M."/>
            <person name="Johannesson H."/>
        </authorList>
    </citation>
    <scope>NUCLEOTIDE SEQUENCE</scope>
    <source>
        <strain evidence="8">CBS 103.79</strain>
    </source>
</reference>
<keyword evidence="1 6" id="KW-0812">Transmembrane</keyword>
<evidence type="ECO:0000313" key="8">
    <source>
        <dbReference type="EMBL" id="KAK3906683.1"/>
    </source>
</evidence>
<name>A0AAN6MVG2_9PEZI</name>
<dbReference type="Pfam" id="PF09446">
    <property type="entry name" value="VMA21"/>
    <property type="match status" value="1"/>
</dbReference>
<keyword evidence="3 6" id="KW-1133">Transmembrane helix</keyword>
<comment type="subcellular location">
    <subcellularLocation>
        <location evidence="6">Endoplasmic reticulum membrane</location>
        <topology evidence="6">Multi-pass membrane protein</topology>
    </subcellularLocation>
    <subcellularLocation>
        <location evidence="6">Endoplasmic reticulum-Golgi intermediate compartment membrane</location>
        <topology evidence="6">Multi-pass membrane protein</topology>
    </subcellularLocation>
    <subcellularLocation>
        <location evidence="6">Cytoplasmic vesicle</location>
        <location evidence="6">COPII-coated vesicle membrane</location>
        <topology evidence="6">Multi-pass membrane protein</topology>
    </subcellularLocation>
</comment>
<feature type="compositionally biased region" description="Low complexity" evidence="7">
    <location>
        <begin position="100"/>
        <end position="111"/>
    </location>
</feature>